<dbReference type="InterPro" id="IPR032783">
    <property type="entry name" value="AraC_lig"/>
</dbReference>
<sequence>MVDRLAALLDRFPIAARVDPPGDGASGPALWLLREGGLVVPGTGAWQGPGLLLQARADASAPVLPAPEAAWMRVRLHFEGDADNPLAVALPATVWMSPDALPGSDGLLALLFEEAFDGRCGRTALIEKLVEALLVQVLRQQMEAGALRGGLLAGMAHPRLRRALVAMHDAPAHPWSLDTLADAAGMSRSAFADAFRASVGQTPGQYLQGWRIGLAQRALRRGRPLKLIADEVGYGSEAALSRAFKAHSGVSPRAWRQARVAHGAAA</sequence>
<dbReference type="Pfam" id="PF12852">
    <property type="entry name" value="Cupin_6"/>
    <property type="match status" value="1"/>
</dbReference>
<dbReference type="Proteomes" id="UP000295543">
    <property type="component" value="Unassembled WGS sequence"/>
</dbReference>
<evidence type="ECO:0000313" key="6">
    <source>
        <dbReference type="Proteomes" id="UP000295543"/>
    </source>
</evidence>
<dbReference type="Gene3D" id="1.10.10.60">
    <property type="entry name" value="Homeodomain-like"/>
    <property type="match status" value="2"/>
</dbReference>
<dbReference type="EMBL" id="SMTG01000002">
    <property type="protein sequence ID" value="TDK33903.1"/>
    <property type="molecule type" value="Genomic_DNA"/>
</dbReference>
<dbReference type="InterPro" id="IPR050204">
    <property type="entry name" value="AraC_XylS_family_regulators"/>
</dbReference>
<proteinExistence type="predicted"/>
<dbReference type="InterPro" id="IPR009057">
    <property type="entry name" value="Homeodomain-like_sf"/>
</dbReference>
<evidence type="ECO:0000256" key="2">
    <source>
        <dbReference type="ARBA" id="ARBA00023125"/>
    </source>
</evidence>
<evidence type="ECO:0000313" key="5">
    <source>
        <dbReference type="EMBL" id="TDK33903.1"/>
    </source>
</evidence>
<keyword evidence="3" id="KW-0804">Transcription</keyword>
<dbReference type="AlphaFoldDB" id="A0A4R5UF19"/>
<keyword evidence="1" id="KW-0805">Transcription regulation</keyword>
<dbReference type="SUPFAM" id="SSF46689">
    <property type="entry name" value="Homeodomain-like"/>
    <property type="match status" value="2"/>
</dbReference>
<dbReference type="RefSeq" id="WP_133393299.1">
    <property type="nucleotide sequence ID" value="NZ_SMTG01000002.1"/>
</dbReference>
<accession>A0A4R5UF19</accession>
<dbReference type="InterPro" id="IPR018060">
    <property type="entry name" value="HTH_AraC"/>
</dbReference>
<dbReference type="Pfam" id="PF12833">
    <property type="entry name" value="HTH_18"/>
    <property type="match status" value="1"/>
</dbReference>
<keyword evidence="6" id="KW-1185">Reference proteome</keyword>
<comment type="caution">
    <text evidence="5">The sequence shown here is derived from an EMBL/GenBank/DDBJ whole genome shotgun (WGS) entry which is preliminary data.</text>
</comment>
<dbReference type="SMART" id="SM00342">
    <property type="entry name" value="HTH_ARAC"/>
    <property type="match status" value="1"/>
</dbReference>
<keyword evidence="2" id="KW-0238">DNA-binding</keyword>
<dbReference type="GO" id="GO:0003700">
    <property type="term" value="F:DNA-binding transcription factor activity"/>
    <property type="evidence" value="ECO:0007669"/>
    <property type="project" value="InterPro"/>
</dbReference>
<dbReference type="PANTHER" id="PTHR46796:SF7">
    <property type="entry name" value="ARAC FAMILY TRANSCRIPTIONAL REGULATOR"/>
    <property type="match status" value="1"/>
</dbReference>
<dbReference type="OrthoDB" id="9783876at2"/>
<name>A0A4R5UF19_9GAMM</name>
<gene>
    <name evidence="5" type="ORF">E2F49_07950</name>
</gene>
<evidence type="ECO:0000259" key="4">
    <source>
        <dbReference type="PROSITE" id="PS01124"/>
    </source>
</evidence>
<protein>
    <submittedName>
        <fullName evidence="5">AraC family transcriptional regulator</fullName>
    </submittedName>
</protein>
<dbReference type="PANTHER" id="PTHR46796">
    <property type="entry name" value="HTH-TYPE TRANSCRIPTIONAL ACTIVATOR RHAS-RELATED"/>
    <property type="match status" value="1"/>
</dbReference>
<organism evidence="5 6">
    <name type="scientific">Luteimonas terrae</name>
    <dbReference type="NCBI Taxonomy" id="1530191"/>
    <lineage>
        <taxon>Bacteria</taxon>
        <taxon>Pseudomonadati</taxon>
        <taxon>Pseudomonadota</taxon>
        <taxon>Gammaproteobacteria</taxon>
        <taxon>Lysobacterales</taxon>
        <taxon>Lysobacteraceae</taxon>
        <taxon>Luteimonas</taxon>
    </lineage>
</organism>
<reference evidence="5 6" key="1">
    <citation type="submission" date="2019-03" db="EMBL/GenBank/DDBJ databases">
        <title>Luteimonas zhaokaii sp.nov., isolated from the rectal contents of Plateau pika in Yushu, Qinghai Province, China.</title>
        <authorList>
            <person name="Zhang G."/>
        </authorList>
    </citation>
    <scope>NUCLEOTIDE SEQUENCE [LARGE SCALE GENOMIC DNA]</scope>
    <source>
        <strain evidence="5 6">THG-MD21</strain>
    </source>
</reference>
<dbReference type="PROSITE" id="PS01124">
    <property type="entry name" value="HTH_ARAC_FAMILY_2"/>
    <property type="match status" value="1"/>
</dbReference>
<feature type="domain" description="HTH araC/xylS-type" evidence="4">
    <location>
        <begin position="161"/>
        <end position="258"/>
    </location>
</feature>
<dbReference type="GO" id="GO:0043565">
    <property type="term" value="F:sequence-specific DNA binding"/>
    <property type="evidence" value="ECO:0007669"/>
    <property type="project" value="InterPro"/>
</dbReference>
<evidence type="ECO:0000256" key="3">
    <source>
        <dbReference type="ARBA" id="ARBA00023163"/>
    </source>
</evidence>
<evidence type="ECO:0000256" key="1">
    <source>
        <dbReference type="ARBA" id="ARBA00023015"/>
    </source>
</evidence>